<dbReference type="GO" id="GO:0015074">
    <property type="term" value="P:DNA integration"/>
    <property type="evidence" value="ECO:0007669"/>
    <property type="project" value="UniProtKB-KW"/>
</dbReference>
<evidence type="ECO:0000313" key="8">
    <source>
        <dbReference type="Proteomes" id="UP000095762"/>
    </source>
</evidence>
<dbReference type="Pfam" id="PF13411">
    <property type="entry name" value="MerR_1"/>
    <property type="match status" value="1"/>
</dbReference>
<dbReference type="SUPFAM" id="SSF53041">
    <property type="entry name" value="Resolvase-like"/>
    <property type="match status" value="1"/>
</dbReference>
<proteinExistence type="predicted"/>
<evidence type="ECO:0000256" key="4">
    <source>
        <dbReference type="PROSITE-ProRule" id="PRU10137"/>
    </source>
</evidence>
<dbReference type="PROSITE" id="PS50937">
    <property type="entry name" value="HTH_MERR_2"/>
    <property type="match status" value="1"/>
</dbReference>
<dbReference type="EMBL" id="CZBP01000011">
    <property type="protein sequence ID" value="CUQ02609.1"/>
    <property type="molecule type" value="Genomic_DNA"/>
</dbReference>
<dbReference type="InterPro" id="IPR048046">
    <property type="entry name" value="Transpos_IS607"/>
</dbReference>
<protein>
    <submittedName>
        <fullName evidence="7">Transcriptional regulator, effector-binding domain/component</fullName>
    </submittedName>
</protein>
<dbReference type="CDD" id="cd03769">
    <property type="entry name" value="SR_IS607_transposase_like"/>
    <property type="match status" value="1"/>
</dbReference>
<dbReference type="InterPro" id="IPR006119">
    <property type="entry name" value="Resolv_N"/>
</dbReference>
<dbReference type="Proteomes" id="UP000095762">
    <property type="component" value="Unassembled WGS sequence"/>
</dbReference>
<sequence length="219" mass="25457">MSKYYSIHEFSKIIGVSVQTLRNWDANGKLHPHHTTVSGYRYYSDEQLNQVINVKPKKRITIGYCRVSSHKQKDDLERQIDNVKTYLLAKGQPFEIISDIGSGIDYKKKGLQELIRRISQNQVEKVVVLYKDRLLRFGFELIEYITSLYNCEIEIIDNTEKSEQQELVEDLVQIITVFSCKLQGKRANIAKKLIRELIQEETDGKSHKSNADTKQCTEN</sequence>
<feature type="domain" description="HTH merR-type" evidence="5">
    <location>
        <begin position="4"/>
        <end position="48"/>
    </location>
</feature>
<name>A0A174T6Z3_9FIRM</name>
<reference evidence="7 8" key="1">
    <citation type="submission" date="2015-09" db="EMBL/GenBank/DDBJ databases">
        <authorList>
            <consortium name="Pathogen Informatics"/>
        </authorList>
    </citation>
    <scope>NUCLEOTIDE SEQUENCE [LARGE SCALE GENOMIC DNA]</scope>
    <source>
        <strain evidence="7 8">2789STDY5834957</strain>
    </source>
</reference>
<dbReference type="InterPro" id="IPR036162">
    <property type="entry name" value="Resolvase-like_N_sf"/>
</dbReference>
<organism evidence="7 8">
    <name type="scientific">Blautia obeum</name>
    <dbReference type="NCBI Taxonomy" id="40520"/>
    <lineage>
        <taxon>Bacteria</taxon>
        <taxon>Bacillati</taxon>
        <taxon>Bacillota</taxon>
        <taxon>Clostridia</taxon>
        <taxon>Lachnospirales</taxon>
        <taxon>Lachnospiraceae</taxon>
        <taxon>Blautia</taxon>
    </lineage>
</organism>
<dbReference type="NCBIfam" id="NF033518">
    <property type="entry name" value="transpos_IS607"/>
    <property type="match status" value="1"/>
</dbReference>
<dbReference type="AlphaFoldDB" id="A0A174T6Z3"/>
<dbReference type="Gene3D" id="3.40.50.1390">
    <property type="entry name" value="Resolvase, N-terminal catalytic domain"/>
    <property type="match status" value="1"/>
</dbReference>
<dbReference type="PANTHER" id="PTHR36172:SF1">
    <property type="entry name" value="RESOLVASE-RELATED"/>
    <property type="match status" value="1"/>
</dbReference>
<dbReference type="PROSITE" id="PS00397">
    <property type="entry name" value="RECOMBINASES_1"/>
    <property type="match status" value="1"/>
</dbReference>
<dbReference type="SMART" id="SM00422">
    <property type="entry name" value="HTH_MERR"/>
    <property type="match status" value="1"/>
</dbReference>
<gene>
    <name evidence="7" type="ORF">ERS852569_01639</name>
</gene>
<accession>A0A174T6Z3</accession>
<dbReference type="Gene3D" id="1.10.1660.10">
    <property type="match status" value="1"/>
</dbReference>
<dbReference type="PROSITE" id="PS51736">
    <property type="entry name" value="RECOMBINASES_3"/>
    <property type="match status" value="1"/>
</dbReference>
<evidence type="ECO:0000256" key="1">
    <source>
        <dbReference type="ARBA" id="ARBA00022908"/>
    </source>
</evidence>
<keyword evidence="2" id="KW-0238">DNA-binding</keyword>
<dbReference type="GO" id="GO:0003677">
    <property type="term" value="F:DNA binding"/>
    <property type="evidence" value="ECO:0007669"/>
    <property type="project" value="UniProtKB-KW"/>
</dbReference>
<dbReference type="PANTHER" id="PTHR36172">
    <property type="match status" value="1"/>
</dbReference>
<dbReference type="GO" id="GO:0000150">
    <property type="term" value="F:DNA strand exchange activity"/>
    <property type="evidence" value="ECO:0007669"/>
    <property type="project" value="InterPro"/>
</dbReference>
<dbReference type="FunFam" id="3.40.50.1390:FF:000002">
    <property type="entry name" value="ORF1 in transposon ISC1904"/>
    <property type="match status" value="1"/>
</dbReference>
<evidence type="ECO:0000256" key="3">
    <source>
        <dbReference type="ARBA" id="ARBA00023172"/>
    </source>
</evidence>
<dbReference type="InterPro" id="IPR006118">
    <property type="entry name" value="Recombinase_CS"/>
</dbReference>
<evidence type="ECO:0000256" key="2">
    <source>
        <dbReference type="ARBA" id="ARBA00023125"/>
    </source>
</evidence>
<dbReference type="InterPro" id="IPR009061">
    <property type="entry name" value="DNA-bd_dom_put_sf"/>
</dbReference>
<dbReference type="RefSeq" id="WP_055059832.1">
    <property type="nucleotide sequence ID" value="NZ_CZBP01000011.1"/>
</dbReference>
<dbReference type="InterPro" id="IPR051491">
    <property type="entry name" value="Recombinase/Transposase-rel"/>
</dbReference>
<dbReference type="SMART" id="SM00857">
    <property type="entry name" value="Resolvase"/>
    <property type="match status" value="1"/>
</dbReference>
<keyword evidence="3" id="KW-0233">DNA recombination</keyword>
<evidence type="ECO:0000259" key="6">
    <source>
        <dbReference type="PROSITE" id="PS51736"/>
    </source>
</evidence>
<dbReference type="GO" id="GO:0006355">
    <property type="term" value="P:regulation of DNA-templated transcription"/>
    <property type="evidence" value="ECO:0007669"/>
    <property type="project" value="InterPro"/>
</dbReference>
<dbReference type="Pfam" id="PF00239">
    <property type="entry name" value="Resolvase"/>
    <property type="match status" value="1"/>
</dbReference>
<dbReference type="SUPFAM" id="SSF46955">
    <property type="entry name" value="Putative DNA-binding domain"/>
    <property type="match status" value="1"/>
</dbReference>
<feature type="domain" description="Resolvase/invertase-type recombinase catalytic" evidence="6">
    <location>
        <begin position="60"/>
        <end position="204"/>
    </location>
</feature>
<evidence type="ECO:0000313" key="7">
    <source>
        <dbReference type="EMBL" id="CUQ02609.1"/>
    </source>
</evidence>
<dbReference type="Gene3D" id="1.10.287.2170">
    <property type="match status" value="1"/>
</dbReference>
<keyword evidence="1" id="KW-0229">DNA integration</keyword>
<evidence type="ECO:0000259" key="5">
    <source>
        <dbReference type="PROSITE" id="PS50937"/>
    </source>
</evidence>
<dbReference type="InterPro" id="IPR000551">
    <property type="entry name" value="MerR-type_HTH_dom"/>
</dbReference>
<feature type="active site" description="O-(5'-phospho-DNA)-serine intermediate" evidence="4">
    <location>
        <position position="68"/>
    </location>
</feature>
<dbReference type="InterPro" id="IPR041718">
    <property type="entry name" value="IS607_transposase-like"/>
</dbReference>